<organism evidence="1 2">
    <name type="scientific">Halogeometricum salsisoli</name>
    <dbReference type="NCBI Taxonomy" id="2950536"/>
    <lineage>
        <taxon>Archaea</taxon>
        <taxon>Methanobacteriati</taxon>
        <taxon>Methanobacteriota</taxon>
        <taxon>Stenosarchaea group</taxon>
        <taxon>Halobacteria</taxon>
        <taxon>Halobacteriales</taxon>
        <taxon>Haloferacaceae</taxon>
        <taxon>Halogeometricum</taxon>
    </lineage>
</organism>
<gene>
    <name evidence="1" type="ORF">NDI76_03435</name>
</gene>
<name>A0ABU2GAG4_9EURY</name>
<evidence type="ECO:0008006" key="3">
    <source>
        <dbReference type="Google" id="ProtNLM"/>
    </source>
</evidence>
<dbReference type="EMBL" id="JAMQOP010000001">
    <property type="protein sequence ID" value="MDS0297785.1"/>
    <property type="molecule type" value="Genomic_DNA"/>
</dbReference>
<evidence type="ECO:0000313" key="1">
    <source>
        <dbReference type="EMBL" id="MDS0297785.1"/>
    </source>
</evidence>
<keyword evidence="2" id="KW-1185">Reference proteome</keyword>
<dbReference type="RefSeq" id="WP_310922613.1">
    <property type="nucleotide sequence ID" value="NZ_JAMQOP010000001.1"/>
</dbReference>
<sequence>MSNKLHIVGSAGRPEAIKRYLDLLDRRDYDTVESVMSDAYHEFGLSHPTQAGQHINTKDMTNTLARLGLVQEDNRLALTEFGQELVEVLIHNEQRFYDLLHFVYASAYYRNPDPKRLISWSYYQITREYCERAPVDFNDAKQEIVEAVLQTAENEATTGFDNYGTLSKKSINNYRRFIDELEPPVLQEGQFVLREFVPSELVVASIDLLYRTDFAGSQDYGGLMSLSGAPAEALQTLCLVQEDSLSDVVEQAVKMDSRLSLKADYTMHVRLSEPVNLNDLA</sequence>
<proteinExistence type="predicted"/>
<comment type="caution">
    <text evidence="1">The sequence shown here is derived from an EMBL/GenBank/DDBJ whole genome shotgun (WGS) entry which is preliminary data.</text>
</comment>
<protein>
    <recommendedName>
        <fullName evidence="3">DUF4007 domain-containing protein</fullName>
    </recommendedName>
</protein>
<evidence type="ECO:0000313" key="2">
    <source>
        <dbReference type="Proteomes" id="UP001257060"/>
    </source>
</evidence>
<dbReference type="Proteomes" id="UP001257060">
    <property type="component" value="Unassembled WGS sequence"/>
</dbReference>
<accession>A0ABU2GAG4</accession>
<reference evidence="1 2" key="1">
    <citation type="submission" date="2022-06" db="EMBL/GenBank/DDBJ databases">
        <title>Halogeometricum sp. a new haloarchaeum isolate from saline soil.</title>
        <authorList>
            <person name="Strakova D."/>
            <person name="Galisteo C."/>
            <person name="Sanchez-Porro C."/>
            <person name="Ventosa A."/>
        </authorList>
    </citation>
    <scope>NUCLEOTIDE SEQUENCE [LARGE SCALE GENOMIC DNA]</scope>
    <source>
        <strain evidence="1 2">S1BR25-6</strain>
    </source>
</reference>